<proteinExistence type="predicted"/>
<reference evidence="1 2" key="1">
    <citation type="submission" date="2018-05" db="EMBL/GenBank/DDBJ databases">
        <title>Whole genome sequence of Pseudomonas putida JBC17.</title>
        <authorList>
            <person name="Lee Y.H."/>
            <person name="David K."/>
        </authorList>
    </citation>
    <scope>NUCLEOTIDE SEQUENCE [LARGE SCALE GENOMIC DNA]</scope>
    <source>
        <strain evidence="1 2">JBC17</strain>
    </source>
</reference>
<sequence>MSKTRNAERSVVEIIPSNSSYAENYFQLIIRQLALRQAIDLGIADADAGKLTSLATVKAKWLSR</sequence>
<dbReference type="RefSeq" id="WP_110966590.1">
    <property type="nucleotide sequence ID" value="NZ_CP029693.1"/>
</dbReference>
<dbReference type="OrthoDB" id="7023090at2"/>
<dbReference type="EMBL" id="CP029693">
    <property type="protein sequence ID" value="AWY43030.1"/>
    <property type="molecule type" value="Genomic_DNA"/>
</dbReference>
<evidence type="ECO:0000313" key="2">
    <source>
        <dbReference type="Proteomes" id="UP000250299"/>
    </source>
</evidence>
<organism evidence="1 2">
    <name type="scientific">Pseudomonas putida</name>
    <name type="common">Arthrobacter siderocapsulatus</name>
    <dbReference type="NCBI Taxonomy" id="303"/>
    <lineage>
        <taxon>Bacteria</taxon>
        <taxon>Pseudomonadati</taxon>
        <taxon>Pseudomonadota</taxon>
        <taxon>Gammaproteobacteria</taxon>
        <taxon>Pseudomonadales</taxon>
        <taxon>Pseudomonadaceae</taxon>
        <taxon>Pseudomonas</taxon>
    </lineage>
</organism>
<protein>
    <submittedName>
        <fullName evidence="1">Uncharacterized protein</fullName>
    </submittedName>
</protein>
<name>A0A2Z4RPI9_PSEPU</name>
<dbReference type="Proteomes" id="UP000250299">
    <property type="component" value="Chromosome"/>
</dbReference>
<dbReference type="AlphaFoldDB" id="A0A2Z4RPI9"/>
<gene>
    <name evidence="1" type="ORF">DKY63_25205</name>
</gene>
<accession>A0A2Z4RPI9</accession>
<evidence type="ECO:0000313" key="1">
    <source>
        <dbReference type="EMBL" id="AWY43030.1"/>
    </source>
</evidence>